<evidence type="ECO:0000256" key="4">
    <source>
        <dbReference type="ARBA" id="ARBA00022806"/>
    </source>
</evidence>
<dbReference type="PANTHER" id="PTHR47959">
    <property type="entry name" value="ATP-DEPENDENT RNA HELICASE RHLE-RELATED"/>
    <property type="match status" value="1"/>
</dbReference>
<evidence type="ECO:0000256" key="8">
    <source>
        <dbReference type="SAM" id="Coils"/>
    </source>
</evidence>
<keyword evidence="3" id="KW-0378">Hydrolase</keyword>
<gene>
    <name evidence="12" type="primary">BQ5605_C015g07740</name>
    <name evidence="12" type="ORF">BQ5605_C015G07740</name>
</gene>
<dbReference type="PROSITE" id="PS00039">
    <property type="entry name" value="DEAD_ATP_HELICASE"/>
    <property type="match status" value="1"/>
</dbReference>
<dbReference type="GO" id="GO:0003723">
    <property type="term" value="F:RNA binding"/>
    <property type="evidence" value="ECO:0007669"/>
    <property type="project" value="UniProtKB-KW"/>
</dbReference>
<evidence type="ECO:0000256" key="9">
    <source>
        <dbReference type="SAM" id="MobiDB-lite"/>
    </source>
</evidence>
<dbReference type="PROSITE" id="PS51192">
    <property type="entry name" value="HELICASE_ATP_BIND_1"/>
    <property type="match status" value="1"/>
</dbReference>
<comment type="catalytic activity">
    <reaction evidence="7">
        <text>ATP + H2O = ADP + phosphate + H(+)</text>
        <dbReference type="Rhea" id="RHEA:13065"/>
        <dbReference type="ChEBI" id="CHEBI:15377"/>
        <dbReference type="ChEBI" id="CHEBI:15378"/>
        <dbReference type="ChEBI" id="CHEBI:30616"/>
        <dbReference type="ChEBI" id="CHEBI:43474"/>
        <dbReference type="ChEBI" id="CHEBI:456216"/>
        <dbReference type="EC" id="3.6.4.13"/>
    </reaction>
</comment>
<dbReference type="InterPro" id="IPR001650">
    <property type="entry name" value="Helicase_C-like"/>
</dbReference>
<dbReference type="GO" id="GO:0005829">
    <property type="term" value="C:cytosol"/>
    <property type="evidence" value="ECO:0007669"/>
    <property type="project" value="TreeGrafter"/>
</dbReference>
<dbReference type="EMBL" id="FQNC01000015">
    <property type="protein sequence ID" value="SGY17305.1"/>
    <property type="molecule type" value="Genomic_DNA"/>
</dbReference>
<dbReference type="CDD" id="cd18787">
    <property type="entry name" value="SF2_C_DEAD"/>
    <property type="match status" value="1"/>
</dbReference>
<dbReference type="SMART" id="SM00490">
    <property type="entry name" value="HELICc"/>
    <property type="match status" value="1"/>
</dbReference>
<dbReference type="SMART" id="SM00487">
    <property type="entry name" value="DEXDc"/>
    <property type="match status" value="1"/>
</dbReference>
<dbReference type="AlphaFoldDB" id="A0A2X0LSQ7"/>
<evidence type="ECO:0000313" key="13">
    <source>
        <dbReference type="Proteomes" id="UP000249464"/>
    </source>
</evidence>
<dbReference type="Pfam" id="PF00271">
    <property type="entry name" value="Helicase_C"/>
    <property type="match status" value="1"/>
</dbReference>
<evidence type="ECO:0000313" key="12">
    <source>
        <dbReference type="EMBL" id="SGY17305.1"/>
    </source>
</evidence>
<dbReference type="GO" id="GO:0005524">
    <property type="term" value="F:ATP binding"/>
    <property type="evidence" value="ECO:0007669"/>
    <property type="project" value="UniProtKB-KW"/>
</dbReference>
<keyword evidence="6" id="KW-0694">RNA-binding</keyword>
<dbReference type="PANTHER" id="PTHR47959:SF1">
    <property type="entry name" value="ATP-DEPENDENT RNA HELICASE DBPA"/>
    <property type="match status" value="1"/>
</dbReference>
<dbReference type="InterPro" id="IPR014001">
    <property type="entry name" value="Helicase_ATP-bd"/>
</dbReference>
<evidence type="ECO:0000256" key="1">
    <source>
        <dbReference type="ARBA" id="ARBA00012552"/>
    </source>
</evidence>
<feature type="domain" description="Helicase ATP-binding" evidence="10">
    <location>
        <begin position="400"/>
        <end position="574"/>
    </location>
</feature>
<proteinExistence type="predicted"/>
<feature type="compositionally biased region" description="Basic and acidic residues" evidence="9">
    <location>
        <begin position="938"/>
        <end position="955"/>
    </location>
</feature>
<feature type="region of interest" description="Disordered" evidence="9">
    <location>
        <begin position="834"/>
        <end position="987"/>
    </location>
</feature>
<feature type="domain" description="Helicase C-terminal" evidence="11">
    <location>
        <begin position="612"/>
        <end position="769"/>
    </location>
</feature>
<keyword evidence="4" id="KW-0347">Helicase</keyword>
<reference evidence="12 13" key="1">
    <citation type="submission" date="2016-11" db="EMBL/GenBank/DDBJ databases">
        <authorList>
            <person name="Jaros S."/>
            <person name="Januszkiewicz K."/>
            <person name="Wedrychowicz H."/>
        </authorList>
    </citation>
    <scope>NUCLEOTIDE SEQUENCE [LARGE SCALE GENOMIC DNA]</scope>
</reference>
<keyword evidence="13" id="KW-1185">Reference proteome</keyword>
<protein>
    <recommendedName>
        <fullName evidence="1">RNA helicase</fullName>
        <ecNumber evidence="1">3.6.4.13</ecNumber>
    </recommendedName>
</protein>
<evidence type="ECO:0000256" key="2">
    <source>
        <dbReference type="ARBA" id="ARBA00022741"/>
    </source>
</evidence>
<dbReference type="GO" id="GO:0016787">
    <property type="term" value="F:hydrolase activity"/>
    <property type="evidence" value="ECO:0007669"/>
    <property type="project" value="UniProtKB-KW"/>
</dbReference>
<sequence>MSDFVYTLDSDDELNPQEVPAKLGPTLVSAPIPATRAKVAKRLREETKAARARGGPTLLSNKAGLVTTTRDQPSTQGHDESTAGESGAMGDEEAQINSSFVFDGLGGGYVGTSRNSVWDAGDPYLVRRPNAIPRVTVDEIIARRAPTRKVVNPSRADNASSQDVASSGSGSRDEGGLPSTYTPGKRSHVDADAKDINWLEQCVDEVHEGRASTSSGRRTYRGLQTSSAQDEGSADKSPVSPNSIAEGSDRSVNSDGSDYSDDDSTEDNSAGRSTPHTGGQHPDDFLRPMENPRLTRNRLLIFLAPTTGFAALAEIDPDLLVDEEGFGTSVGSDSPKANSPNELDGAAAIKAFFAPHTITSSSNSNLSFATLPGCTISRQLLLALSSLSLAVPTPIQRECIPIAMMGKDIVASSATGSGKTVAFWIGVLERLLHRDRRESMTRVVVITPTRELAVQVHGVGKALARYTDVEFCLCVGGLSLKVQEAELKQRPDIVVSTPGRLIDHVRNTPSFTMDGVEILVLDEADRMLEEGFRSELEEIIEATPRSRQTLLFSATVTESIAQLTRLSMNKPVRVKVDQMGATAPGLVQEFLRVRGDRPGEAIERGFRSGERTREALLVTLCARSFATGRTIIFFRSKAQAHRMKIIFSLVGQGLQKADELHGDLTQEQRLESLKRFREGECSFLLATDLASRGLDIKGIDNVINYEMPRSIEIYLHRVGRTARAGRQGRALTLVGESDRKLVKLAVKHAPPESIQQRVIPVEAHFDVLEQLQELESEVKAVQREEREEIETRKGEMELSKGRNLIQHEREIHSRPARTWFQTTQEKKIAKTTKTISPTSCPALGAGLNEHNQKFRDRKPIKPTTVADDRPAPKRTAFSGLSRKEKRRKLASLEDAEDDDRGKIEGSIRSAKRAALPRKMTVSSEARATTHQSRKSRERRAGDFDRELGVSRRAIGELDYESGYRKSSSVRGGVFNASRKGSTRRQKR</sequence>
<dbReference type="STRING" id="796604.A0A2X0LSQ7"/>
<organism evidence="12 13">
    <name type="scientific">Microbotryum silenes-dioicae</name>
    <dbReference type="NCBI Taxonomy" id="796604"/>
    <lineage>
        <taxon>Eukaryota</taxon>
        <taxon>Fungi</taxon>
        <taxon>Dikarya</taxon>
        <taxon>Basidiomycota</taxon>
        <taxon>Pucciniomycotina</taxon>
        <taxon>Microbotryomycetes</taxon>
        <taxon>Microbotryales</taxon>
        <taxon>Microbotryaceae</taxon>
        <taxon>Microbotryum</taxon>
    </lineage>
</organism>
<name>A0A2X0LSQ7_9BASI</name>
<feature type="coiled-coil region" evidence="8">
    <location>
        <begin position="764"/>
        <end position="791"/>
    </location>
</feature>
<evidence type="ECO:0000259" key="11">
    <source>
        <dbReference type="PROSITE" id="PS51194"/>
    </source>
</evidence>
<accession>A0A2X0LSQ7</accession>
<evidence type="ECO:0000256" key="7">
    <source>
        <dbReference type="ARBA" id="ARBA00047984"/>
    </source>
</evidence>
<keyword evidence="2" id="KW-0547">Nucleotide-binding</keyword>
<dbReference type="Gene3D" id="3.40.50.300">
    <property type="entry name" value="P-loop containing nucleotide triphosphate hydrolases"/>
    <property type="match status" value="2"/>
</dbReference>
<dbReference type="InterPro" id="IPR027417">
    <property type="entry name" value="P-loop_NTPase"/>
</dbReference>
<dbReference type="Pfam" id="PF00270">
    <property type="entry name" value="DEAD"/>
    <property type="match status" value="1"/>
</dbReference>
<dbReference type="Proteomes" id="UP000249464">
    <property type="component" value="Unassembled WGS sequence"/>
</dbReference>
<evidence type="ECO:0000256" key="3">
    <source>
        <dbReference type="ARBA" id="ARBA00022801"/>
    </source>
</evidence>
<feature type="region of interest" description="Disordered" evidence="9">
    <location>
        <begin position="40"/>
        <end position="89"/>
    </location>
</feature>
<dbReference type="SUPFAM" id="SSF52540">
    <property type="entry name" value="P-loop containing nucleoside triphosphate hydrolases"/>
    <property type="match status" value="1"/>
</dbReference>
<evidence type="ECO:0000256" key="5">
    <source>
        <dbReference type="ARBA" id="ARBA00022840"/>
    </source>
</evidence>
<feature type="region of interest" description="Disordered" evidence="9">
    <location>
        <begin position="148"/>
        <end position="188"/>
    </location>
</feature>
<feature type="compositionally biased region" description="Basic and acidic residues" evidence="9">
    <location>
        <begin position="850"/>
        <end position="859"/>
    </location>
</feature>
<feature type="region of interest" description="Disordered" evidence="9">
    <location>
        <begin position="1"/>
        <end position="26"/>
    </location>
</feature>
<feature type="compositionally biased region" description="Low complexity" evidence="9">
    <location>
        <begin position="159"/>
        <end position="170"/>
    </location>
</feature>
<dbReference type="InterPro" id="IPR011545">
    <property type="entry name" value="DEAD/DEAH_box_helicase_dom"/>
</dbReference>
<feature type="compositionally biased region" description="Polar residues" evidence="9">
    <location>
        <begin position="66"/>
        <end position="76"/>
    </location>
</feature>
<evidence type="ECO:0000259" key="10">
    <source>
        <dbReference type="PROSITE" id="PS51192"/>
    </source>
</evidence>
<keyword evidence="8" id="KW-0175">Coiled coil</keyword>
<dbReference type="InterPro" id="IPR050079">
    <property type="entry name" value="DEAD_box_RNA_helicase"/>
</dbReference>
<feature type="compositionally biased region" description="Polar residues" evidence="9">
    <location>
        <begin position="211"/>
        <end position="230"/>
    </location>
</feature>
<feature type="region of interest" description="Disordered" evidence="9">
    <location>
        <begin position="207"/>
        <end position="290"/>
    </location>
</feature>
<feature type="compositionally biased region" description="Polar residues" evidence="9">
    <location>
        <begin position="920"/>
        <end position="930"/>
    </location>
</feature>
<dbReference type="EC" id="3.6.4.13" evidence="1"/>
<dbReference type="GO" id="GO:0003724">
    <property type="term" value="F:RNA helicase activity"/>
    <property type="evidence" value="ECO:0007669"/>
    <property type="project" value="UniProtKB-EC"/>
</dbReference>
<dbReference type="CDD" id="cd17947">
    <property type="entry name" value="DEADc_DDX27"/>
    <property type="match status" value="1"/>
</dbReference>
<evidence type="ECO:0000256" key="6">
    <source>
        <dbReference type="ARBA" id="ARBA00022884"/>
    </source>
</evidence>
<dbReference type="PROSITE" id="PS51194">
    <property type="entry name" value="HELICASE_CTER"/>
    <property type="match status" value="1"/>
</dbReference>
<dbReference type="InterPro" id="IPR000629">
    <property type="entry name" value="RNA-helicase_DEAD-box_CS"/>
</dbReference>
<keyword evidence="5" id="KW-0067">ATP-binding</keyword>